<dbReference type="Pfam" id="PF04063">
    <property type="entry name" value="DUF383"/>
    <property type="match status" value="1"/>
</dbReference>
<name>A0A9P1FQ26_9DINO</name>
<feature type="region of interest" description="Disordered" evidence="4">
    <location>
        <begin position="3898"/>
        <end position="3922"/>
    </location>
</feature>
<evidence type="ECO:0000313" key="9">
    <source>
        <dbReference type="EMBL" id="CAL4769594.1"/>
    </source>
</evidence>
<evidence type="ECO:0000256" key="1">
    <source>
        <dbReference type="ARBA" id="ARBA00022737"/>
    </source>
</evidence>
<dbReference type="InterPro" id="IPR007205">
    <property type="entry name" value="Protein_HGH1_N"/>
</dbReference>
<dbReference type="InterPro" id="IPR036770">
    <property type="entry name" value="Ankyrin_rpt-contain_sf"/>
</dbReference>
<keyword evidence="2 3" id="KW-0040">ANK repeat</keyword>
<keyword evidence="10" id="KW-1185">Reference proteome</keyword>
<dbReference type="PROSITE" id="PS50088">
    <property type="entry name" value="ANK_REPEAT"/>
    <property type="match status" value="2"/>
</dbReference>
<keyword evidence="1" id="KW-0677">Repeat</keyword>
<dbReference type="Pfam" id="PF12796">
    <property type="entry name" value="Ank_2"/>
    <property type="match status" value="1"/>
</dbReference>
<feature type="signal peptide" evidence="5">
    <location>
        <begin position="1"/>
        <end position="22"/>
    </location>
</feature>
<comment type="caution">
    <text evidence="7">The sequence shown here is derived from an EMBL/GenBank/DDBJ whole genome shotgun (WGS) entry which is preliminary data.</text>
</comment>
<dbReference type="SUPFAM" id="SSF48403">
    <property type="entry name" value="Ankyrin repeat"/>
    <property type="match status" value="1"/>
</dbReference>
<reference evidence="8" key="2">
    <citation type="submission" date="2024-04" db="EMBL/GenBank/DDBJ databases">
        <authorList>
            <person name="Chen Y."/>
            <person name="Shah S."/>
            <person name="Dougan E. K."/>
            <person name="Thang M."/>
            <person name="Chan C."/>
        </authorList>
    </citation>
    <scope>NUCLEOTIDE SEQUENCE [LARGE SCALE GENOMIC DNA]</scope>
</reference>
<feature type="repeat" description="ANK" evidence="3">
    <location>
        <begin position="4144"/>
        <end position="4176"/>
    </location>
</feature>
<dbReference type="InterPro" id="IPR016024">
    <property type="entry name" value="ARM-type_fold"/>
</dbReference>
<reference evidence="7" key="1">
    <citation type="submission" date="2022-10" db="EMBL/GenBank/DDBJ databases">
        <authorList>
            <person name="Chen Y."/>
            <person name="Dougan E. K."/>
            <person name="Chan C."/>
            <person name="Rhodes N."/>
            <person name="Thang M."/>
        </authorList>
    </citation>
    <scope>NUCLEOTIDE SEQUENCE</scope>
</reference>
<keyword evidence="5" id="KW-0732">Signal</keyword>
<evidence type="ECO:0000256" key="5">
    <source>
        <dbReference type="SAM" id="SignalP"/>
    </source>
</evidence>
<dbReference type="OrthoDB" id="73532at2759"/>
<dbReference type="PANTHER" id="PTHR24198">
    <property type="entry name" value="ANKYRIN REPEAT AND PROTEIN KINASE DOMAIN-CONTAINING PROTEIN"/>
    <property type="match status" value="1"/>
</dbReference>
<evidence type="ECO:0000256" key="4">
    <source>
        <dbReference type="SAM" id="MobiDB-lite"/>
    </source>
</evidence>
<evidence type="ECO:0000256" key="2">
    <source>
        <dbReference type="ARBA" id="ARBA00023043"/>
    </source>
</evidence>
<dbReference type="EMBL" id="CAMXCT010000700">
    <property type="protein sequence ID" value="CAI3982282.1"/>
    <property type="molecule type" value="Genomic_DNA"/>
</dbReference>
<dbReference type="InterPro" id="IPR013320">
    <property type="entry name" value="ConA-like_dom_sf"/>
</dbReference>
<evidence type="ECO:0000256" key="3">
    <source>
        <dbReference type="PROSITE-ProRule" id="PRU00023"/>
    </source>
</evidence>
<dbReference type="PANTHER" id="PTHR24198:SF165">
    <property type="entry name" value="ANKYRIN REPEAT-CONTAINING PROTEIN-RELATED"/>
    <property type="match status" value="1"/>
</dbReference>
<protein>
    <submittedName>
        <fullName evidence="9">Ankyrin repeat protein RF_0381</fullName>
    </submittedName>
</protein>
<dbReference type="Gene3D" id="1.25.40.20">
    <property type="entry name" value="Ankyrin repeat-containing domain"/>
    <property type="match status" value="2"/>
</dbReference>
<feature type="region of interest" description="Disordered" evidence="4">
    <location>
        <begin position="3934"/>
        <end position="3959"/>
    </location>
</feature>
<dbReference type="Gene3D" id="2.60.120.200">
    <property type="match status" value="1"/>
</dbReference>
<sequence>MRWIRIRRYCTCLAALLGLTSATLPTAPTAPASASSAASAPSRGLQIFDPFVTSTLPVGTGISVQLPGSKTASGVDSGQLDLLVGEVLLGISLSLPQGYFFNVDQARVRIVFAYLTQSEARSGECAPDQLGPVSNQVVQSPLSARFGAAAEQALGTTTVNVNLADGVTFIKGGDYRLCFSDDGSFAAGHADLLNVLIRVDAFVTTRLPAGSGVTFVFSDGEEQSANDGENITVSAGEPIVRISLQLPVLSIFDASNVRLKAINASVTRQEVLDGACAPGTLLELNTQVLDSPLSDSFGVETLHSKGTYVANTSWALPVRFNSAGRVRLCYSDDGSFSTGHVDLISVVVTAEGIFSCEEVGCLAARTFRCHALLGIPSALGSCEVPILGVLGSFGYISWSERIDGVYSGNGEPLPFHVPLCSASVADPNAFCVADCEGNRSFSLNSAVSVVMPPTAPLPIAREARTTAVCYCTGLNGCDMETGRRNFFQPLGLVQLFTASVMPIGEFACATSSSGILASIPFGACVFCPAGGCPFEGASRILFTRQPAPWNAQAFPAWHPQHRCRDAVHEAFLLPEASIAALLDGGPRSDLKRFRPTEGYTLPNWPTFVPRGNWLDICFNPDVNSNETDWFKVGEVAVLDASLGSSSTVPSYIGSTPPKQVGQVGQISMSRSLLPYRNPENVVGLTTGGGIRLAEFVITEDSSTREACEKSRPLQVTGLTRANASEYSGTVRGDVVVFDGGVLGKSISFPTVGTAVVCYCPNLGGLDEFGEQTCLGSPYWVPVGAIVIAGPLPNQYWLLPTLKTFRFEYLGLNLEDGDMLRLILESGSCTAFTAPERLCLRTNEDPLNGHPLCESTLLTANTGLMQTTTLADSRVRCDELNENCGSVPLRSVETTSTGLRLTFAGTTSSGGGLGELGLRTGDTIILGAGVQCGGNCSQPMLDMAKGFLGFQGLESYLPLDDDAPITAVDVVGSRSGTYTGTVQSIAGKWGSYGTRFSTGASLSLPDGAPMEVSQAWSLVLWLRTEKAGWYTICGVADANGVLEDAEVEIGLATAPWLDGAPFLHQQNGPGADAQAMAGGVVTPGEWTHVAVVYGGSMSGTLRFYVDGILSYERLGVALNMASLPLQCAGRVSASPPSGTASDGYLDLDEIRWYNVPLTSEDVGALFNATDGGVADAQQAPGAPIGIAVEATDDPAVFNVATGSFATAPVPPEFNVDATGGQWRRGNRGVIRGELMSSYERRLKVCWERGGRAADAGVVEFVAQSSMTELGIWPTQREWSKSSPFILTFKTGKADSQGLRYTKAEGHMSLTITYLNQAAIRHMGSSAQGPFVSSFNLESDERHEASQSVCGIIFRELWSSDPARGFPLPYGCFYRSLTTDMREITVIFEKRNGLSPDTNQGQWTGVAMAGHDHELTELLGLLQDQKPEVRRLAAEAVLSQTEDTDFLDFCKREPRKCARPLLRLAEKAELDSAEAVAKGGYGGRGSSEKSEKIAAAQAMSTLAAGVASLKSLVNLSAVPALAEELVALNAPKRLTEALRAGWLEGRAEMAHWYAMLLANVSTSKKGQEALCGDEGMLKFLVAAYLTKPRLPPRDGYEDPLLWLGAILVNVLVLPEGRKLLAAKSQELEMLFREMSDRARRADMVSAAKNVCLDMECHEVVTETDLMLHMARFLCPWEKMDAESRAALPGALRESLEKEGATLTGDLAVRSAAAACGMGLCRSLKGREYLRSFVQVFRSWMQEETDATVKDQLDVIMPAVLLSEDELKVEQEKLAEQNSQVAKHPVTPTFLKKCCSEFHPLRQLFFISSNDDHEGYRYTALEVGHVFSSQDMLYQLGAGNNDPQFAPDIGLDIVGGDETTNLVTLQDGSTRLQLQMMGGQYSTAKISRGNLLSVWVEPLTAWQLPTSCGDQTDLSVAAGSIRIHCFVILGTFRRCGEVARCSGKPVVPFATQVPQIEIEMPPNMNDLFGPLIYEMDIYSFRLPAQGALPHRLMVQIMKDDATKPHFRVATGRFYNAPTREFATIGRVLTSPQNGLEPFEGVQSHVLYVMLQMAVPLRGFDRTRPPPDVRPNSYFVIQAPPGFRMLEAVPIVHEGAGLGKVTLSPDGDAASRLNDTIQPAPTGFGTPDLGGWSFLGGEATYKLLDRSLIPAMTSLVMGLRVYPGNTSLPITNTLNLWSVQVFSPGDHNETIVNFTAKFYRTGLGGVPVLGRLQNALIQPVDPMVSRDVPTIQPLSIFFKAVEDVPAGGSIDVEASRVFDFGEQCGAVDLDDGYYVTGPVPAVHRLPRIVSCTSYRDSGQTAGPYNIARIFVEGPLKGINIYGFSISVRNPTLQEVSQILSMTDPWSDVDWNLTTRGPEGSPVCATYGGAPGAPDGTGSWRLVNKSIPPKASVSEALATNGPAVAVTLTNWLPFALTQVASHATMVFMLDVDFSGFLEISAPVGFEWLSALVTSQPQAPYNETHSFEDLPQVSPSSQGAMLQFIEGQYRAGVRYGFQAPLYVPDVGPVTSLSAFYISLLVANPLGPALPEGISSVVFAEPVRAIVDSMARSSNKLPGTTAELMLKLRIATAVPDPSYLQITMPPGYGPLPSGDCGKRPWPGQLDFSGMEPLEMATCGFQRSVGAISYLGQQYDVFHIIIRPTMPLMPGFLQFRMDITNPPAELSAFYTENEPAPGARICGPACWSFSTMMSDGLLIDAPQTVPSEPPPSEMALGEIMAIWPAGRNDRPSKSSRLIFRFSLGIGGPFNTGDPMPAGQMELVGPPGTVIPTRCYHLVETRVVNLFGSIFNASQLGVDVWDPNSPVTGCEGNGETALISLSPGLIASNTYAFRIDIVNPPSQTSSNFWTMTLLDHFAKPIPSFPLWAFPEISVSTFARNSAPSCYLGDCVGAGGIAIPIQLRLRTQNTVNTGGELRILAPLEFGFDPDPDAPLIQGDKQTRCLINEYENFDLSSLPYTWRMAERYCLIADRGNPLDGSGTGDTRTVRVITRYQQNPFDLRPPKTFHPNATFVLYFWMHPPNTFRPSEAWHLESFSPGGEELDIGTAMGWEVIRVMNLFAHSNTGGVNQYTQTISPAVTQGLAIIPNFVIDFVLPANGWLADKLVLTAPKNFEMQLPFMDANAPGSCIDRTLLLPLGVAVLEPEATRSAICMAEVRGFVPTAVGGLNDGRTAAKGINSTVAVSPQPKMVGRRGPGGPAEWRVGKLRHAALRGAQEVLEDELAVGLQPISHHCALLLGHGARPWGPDSGDWETKWSEWWSAEIQDAVGGQIRTLPLVMCQEPVPVPNAVETASGFKVVPAPEELVRLEGHHWATHWAKGRGSVYRLDRFGRRGEGVLVPEFCRLEEPKSRLRIQVGTETTEVSWLAEGLHKLAASVNRCRKIPVTELIQHIQSCQSLTLMVPVTCLAFKTPASIKEFSRRAARRFPFYIDSIEMGARLQISVVPPLNTRSGEPDCLDVEELERTVGAQFFPLNDLKGLLCIRRFGGPPLQIASLGNQLKDICEYLAVSWVDSLFAAPTTWARLFVRVEPCGALEASLGHLPGRGHFTKEIYAQHCGCGEAAVGSEVLEETMETIPVCRDCGAFVPGSEGFFSKKGLAQHMSRPPEELIGSFDSQLDDTLQGADGNDMISWADATVPEDCAVLAAGGMLSLKPPKRGWPEEVRAELHRQLQMIIGCPGDSLHITMTSTEADTPNLMVTFVMIHPAVLQAGRARMELGNADPKVPLLWYQNLAKQLKRLAENQAVRSQWTKTVEDRAVPLLFISDTQRVVLPCSLFLLKNEKLWPKLEAEREGSRRASSIPGEVGLCIDLIRERMAPKDGIERGRRQSLDVQRRKSVQQRRATVAELCGTEGMKIQEVDLSLLRKLSEDANRRHSLAQDAADKAQRAAAFEAHADAADAADAASSSAASSASSASEASEVKDSQGLSAEPATDPETAAISELEPIAGPAPEAEPEPSPAIITADPDPAPQAPKAVQILQDPVVSAVLRFKPSLEQLALRLRDLVSQAACEGQAQRVENLLTRWGGPDQAFAIAGRSSDFGGQSSLDLSVKACNYHVTHVLLKHLPTASTDELVSILNGHNPVTGHSLLYAAVRYSNRHTAFVVQELIRRRADVNGPGSTPSTTSERALVHCVRRADIALIQTLLDHSAFVNVVADDGKTLLQTAVGRGDASILGCLLSNRCNVNMLDRFQRSALVSALRQDRHPFVLVQMLLDASCSACSVDVDGMQPLAHAVGLQDPHIYRSLLLGRADPNAVAVPVTDKQTYMLHFAAKARDEVMVACLLEAEADPNLKAKNDRTVLHLAVGLQLSEEIVSLILEKRADPNASAGLRAGGETPLRMAVLADNPSVKLLLCARADPNICNQAGCSALFAASLPGMGSAAQTLLFGDTRVPSTTPAPWRSQRGSRQSGGMDVTHPMHMASTWSKARWRPRVGRPTLIQTQEVTDFDPLFPFNLPPISKKFRETR</sequence>
<dbReference type="InterPro" id="IPR002110">
    <property type="entry name" value="Ankyrin_rpt"/>
</dbReference>
<feature type="repeat" description="ANK" evidence="3">
    <location>
        <begin position="4282"/>
        <end position="4315"/>
    </location>
</feature>
<gene>
    <name evidence="7" type="ORF">C1SCF055_LOCUS9992</name>
</gene>
<feature type="compositionally biased region" description="Polar residues" evidence="4">
    <location>
        <begin position="4380"/>
        <end position="4395"/>
    </location>
</feature>
<proteinExistence type="predicted"/>
<organism evidence="7">
    <name type="scientific">Cladocopium goreaui</name>
    <dbReference type="NCBI Taxonomy" id="2562237"/>
    <lineage>
        <taxon>Eukaryota</taxon>
        <taxon>Sar</taxon>
        <taxon>Alveolata</taxon>
        <taxon>Dinophyceae</taxon>
        <taxon>Suessiales</taxon>
        <taxon>Symbiodiniaceae</taxon>
        <taxon>Cladocopium</taxon>
    </lineage>
</organism>
<dbReference type="SMART" id="SM00248">
    <property type="entry name" value="ANK"/>
    <property type="match status" value="8"/>
</dbReference>
<accession>A0A9P1FQ26</accession>
<feature type="region of interest" description="Disordered" evidence="4">
    <location>
        <begin position="4380"/>
        <end position="4401"/>
    </location>
</feature>
<evidence type="ECO:0000313" key="10">
    <source>
        <dbReference type="Proteomes" id="UP001152797"/>
    </source>
</evidence>
<dbReference type="Pfam" id="PF13385">
    <property type="entry name" value="Laminin_G_3"/>
    <property type="match status" value="1"/>
</dbReference>
<feature type="chain" id="PRO_5043272121" evidence="5">
    <location>
        <begin position="23"/>
        <end position="4452"/>
    </location>
</feature>
<evidence type="ECO:0000313" key="8">
    <source>
        <dbReference type="EMBL" id="CAL1135657.1"/>
    </source>
</evidence>
<dbReference type="SUPFAM" id="SSF49899">
    <property type="entry name" value="Concanavalin A-like lectins/glucanases"/>
    <property type="match status" value="1"/>
</dbReference>
<dbReference type="EMBL" id="CAMXCT030000700">
    <property type="protein sequence ID" value="CAL4769594.1"/>
    <property type="molecule type" value="Genomic_DNA"/>
</dbReference>
<dbReference type="EMBL" id="CAMXCT020000700">
    <property type="protein sequence ID" value="CAL1135657.1"/>
    <property type="molecule type" value="Genomic_DNA"/>
</dbReference>
<feature type="domain" description="Protein HGH1 N-terminal" evidence="6">
    <location>
        <begin position="1545"/>
        <end position="1692"/>
    </location>
</feature>
<evidence type="ECO:0000259" key="6">
    <source>
        <dbReference type="Pfam" id="PF04063"/>
    </source>
</evidence>
<dbReference type="SUPFAM" id="SSF48371">
    <property type="entry name" value="ARM repeat"/>
    <property type="match status" value="1"/>
</dbReference>
<dbReference type="Proteomes" id="UP001152797">
    <property type="component" value="Unassembled WGS sequence"/>
</dbReference>
<evidence type="ECO:0000313" key="7">
    <source>
        <dbReference type="EMBL" id="CAI3982282.1"/>
    </source>
</evidence>